<accession>A0A5B9QCU8</accession>
<evidence type="ECO:0000313" key="4">
    <source>
        <dbReference type="Proteomes" id="UP000323917"/>
    </source>
</evidence>
<evidence type="ECO:0000256" key="1">
    <source>
        <dbReference type="SAM" id="SignalP"/>
    </source>
</evidence>
<proteinExistence type="predicted"/>
<dbReference type="Pfam" id="PF07589">
    <property type="entry name" value="PEP-CTERM"/>
    <property type="match status" value="1"/>
</dbReference>
<evidence type="ECO:0000259" key="2">
    <source>
        <dbReference type="Pfam" id="PF07589"/>
    </source>
</evidence>
<keyword evidence="1" id="KW-0732">Signal</keyword>
<feature type="domain" description="Ice-binding protein C-terminal" evidence="2">
    <location>
        <begin position="266"/>
        <end position="287"/>
    </location>
</feature>
<feature type="signal peptide" evidence="1">
    <location>
        <begin position="1"/>
        <end position="22"/>
    </location>
</feature>
<dbReference type="RefSeq" id="WP_148075099.1">
    <property type="nucleotide sequence ID" value="NZ_CP042913.1"/>
</dbReference>
<dbReference type="AlphaFoldDB" id="A0A5B9QCU8"/>
<sequence precursor="true">MKKKLGLLVFGVLLFLDGSAFATPYQISYVFSGADQYGRVNGSDTSLTVVDDPGDTNDAYAAISEWGEDYALASIQGTHSSVVATAKQQSGFTLQGTGNVDLEISYNLLVEIFSINQASVSTSAIVGIYQYFPAAFGGNIVNGAPVWYDSVSTYLDEPLPGVTYDQRSEKLNATATVTLPAVYQLGGNYQYMVELYAFVRGEDTYRIQFQPGVHENPDAFYSAAAYADPTFTVLTPGASINEFAINPQGPSSLTGGTLDPPPRPEIPEPASMLLLGAGVVGLAGFRRTFKR</sequence>
<dbReference type="NCBIfam" id="TIGR02595">
    <property type="entry name" value="PEP_CTERM"/>
    <property type="match status" value="1"/>
</dbReference>
<gene>
    <name evidence="3" type="ORF">Pr1d_41240</name>
</gene>
<organism evidence="3 4">
    <name type="scientific">Bythopirellula goksoeyrii</name>
    <dbReference type="NCBI Taxonomy" id="1400387"/>
    <lineage>
        <taxon>Bacteria</taxon>
        <taxon>Pseudomonadati</taxon>
        <taxon>Planctomycetota</taxon>
        <taxon>Planctomycetia</taxon>
        <taxon>Pirellulales</taxon>
        <taxon>Lacipirellulaceae</taxon>
        <taxon>Bythopirellula</taxon>
    </lineage>
</organism>
<keyword evidence="4" id="KW-1185">Reference proteome</keyword>
<reference evidence="3 4" key="1">
    <citation type="submission" date="2019-08" db="EMBL/GenBank/DDBJ databases">
        <title>Deep-cultivation of Planctomycetes and their phenomic and genomic characterization uncovers novel biology.</title>
        <authorList>
            <person name="Wiegand S."/>
            <person name="Jogler M."/>
            <person name="Boedeker C."/>
            <person name="Pinto D."/>
            <person name="Vollmers J."/>
            <person name="Rivas-Marin E."/>
            <person name="Kohn T."/>
            <person name="Peeters S.H."/>
            <person name="Heuer A."/>
            <person name="Rast P."/>
            <person name="Oberbeckmann S."/>
            <person name="Bunk B."/>
            <person name="Jeske O."/>
            <person name="Meyerdierks A."/>
            <person name="Storesund J.E."/>
            <person name="Kallscheuer N."/>
            <person name="Luecker S."/>
            <person name="Lage O.M."/>
            <person name="Pohl T."/>
            <person name="Merkel B.J."/>
            <person name="Hornburger P."/>
            <person name="Mueller R.-W."/>
            <person name="Bruemmer F."/>
            <person name="Labrenz M."/>
            <person name="Spormann A.M."/>
            <person name="Op den Camp H."/>
            <person name="Overmann J."/>
            <person name="Amann R."/>
            <person name="Jetten M.S.M."/>
            <person name="Mascher T."/>
            <person name="Medema M.H."/>
            <person name="Devos D.P."/>
            <person name="Kaster A.-K."/>
            <person name="Ovreas L."/>
            <person name="Rohde M."/>
            <person name="Galperin M.Y."/>
            <person name="Jogler C."/>
        </authorList>
    </citation>
    <scope>NUCLEOTIDE SEQUENCE [LARGE SCALE GENOMIC DNA]</scope>
    <source>
        <strain evidence="3 4">Pr1d</strain>
    </source>
</reference>
<evidence type="ECO:0000313" key="3">
    <source>
        <dbReference type="EMBL" id="QEG36788.1"/>
    </source>
</evidence>
<dbReference type="KEGG" id="bgok:Pr1d_41240"/>
<dbReference type="InterPro" id="IPR013424">
    <property type="entry name" value="Ice-binding_C"/>
</dbReference>
<feature type="chain" id="PRO_5022772142" description="Ice-binding protein C-terminal domain-containing protein" evidence="1">
    <location>
        <begin position="23"/>
        <end position="291"/>
    </location>
</feature>
<dbReference type="EMBL" id="CP042913">
    <property type="protein sequence ID" value="QEG36788.1"/>
    <property type="molecule type" value="Genomic_DNA"/>
</dbReference>
<name>A0A5B9QCU8_9BACT</name>
<protein>
    <recommendedName>
        <fullName evidence="2">Ice-binding protein C-terminal domain-containing protein</fullName>
    </recommendedName>
</protein>
<dbReference type="Proteomes" id="UP000323917">
    <property type="component" value="Chromosome"/>
</dbReference>